<comment type="caution">
    <text evidence="1">The sequence shown here is derived from an EMBL/GenBank/DDBJ whole genome shotgun (WGS) entry which is preliminary data.</text>
</comment>
<sequence length="877" mass="101395">MMANDLRLVTVFQRKLIPNNETIQEVAVGMVQPSADPVIKKSSYADILKTKSDKKVPMKQIVSNERTLPLPEDLANQSLLGDIRREVGKYYGTDVYEMYVSLDKIYNKLLKLGVSPSWENIKAVRENKAALNRLVHDEELKYYEKASQRAPTLAVEIPAEVVVPRPENSFKRWARRAGLPEIPADKLFLAEHPGILIKCRIIRVVKRALWILDHTRENPRRIYRTYLEKYLSWVSAWDSHYFDHFKGNHIPHIPIRYVNAIVEKGPLKKIWFGSATALRIFELVTLEDRWDKNCMLLVFAYHTDVSIQARAISVLSSITHYMARSIMWATKKRSDLPILRISDSVSLSAYYDVDVIRGRMSDCFDRILIGQNVLPVYFATRFKNNDHAAWLSALLKQVKISTKVQGSAVNYLPKSYRRSLGIDVFCYYTGVRRENLFKHRFRCDRELLSRFLEAGDVHPNPGPALRLSIMRRRLRGLFRRRQSPNLESADEENTMRPLANPEVYYANLSWRNRMLTYDDEGLCLDIDPMFVVGNRVEGSLSSDLTGACTSVYRSFASHVVTVFGDISSEREGSIWIERTFLPEVLFCPSSRSSVDGPMETTSVSEVRETSEIIELGADGDLNQEFDVSLPSCDMPDDPPKEPFLAGFLKPRFVSDPMHIEEIYIRKFNAQGCHVFRDPDFVQRINSTYKPMKLGFWRSWRCLRDITWRGWFNNHFFDLFLEDRDPLMNVKLNKLTAAQLARRIKEHPDDQQVSIALCRILKRTEVVTHFYVVSTARHLGNVRCKLARYGVNKHHMVCSMDILYDEVVPLMLARSAVDTFRGHDFRANVNRVMSVQGSWREMLGEDDDFSYQHRNRALTLAYTLARLNQATTSEMGNW</sequence>
<protein>
    <submittedName>
        <fullName evidence="1">Uncharacterized protein</fullName>
    </submittedName>
</protein>
<evidence type="ECO:0000313" key="2">
    <source>
        <dbReference type="Proteomes" id="UP000037923"/>
    </source>
</evidence>
<keyword evidence="2" id="KW-1185">Reference proteome</keyword>
<dbReference type="AlphaFoldDB" id="A0A0N0DYS8"/>
<dbReference type="GeneID" id="26901323"/>
<name>A0A0N0DYS8_LEPPY</name>
<evidence type="ECO:0000313" key="1">
    <source>
        <dbReference type="EMBL" id="KPA84472.1"/>
    </source>
</evidence>
<proteinExistence type="predicted"/>
<dbReference type="VEuPathDB" id="TriTrypDB:LpyrH10_02_0020"/>
<reference evidence="1 2" key="1">
    <citation type="submission" date="2015-07" db="EMBL/GenBank/DDBJ databases">
        <title>High-quality genome of monoxenous trypanosomatid Leptomonas pyrrhocoris.</title>
        <authorList>
            <person name="Flegontov P."/>
            <person name="Butenko A."/>
            <person name="Firsov S."/>
            <person name="Vlcek C."/>
            <person name="Logacheva M.D."/>
            <person name="Field M."/>
            <person name="Filatov D."/>
            <person name="Flegontova O."/>
            <person name="Gerasimov E."/>
            <person name="Jackson A.P."/>
            <person name="Kelly S."/>
            <person name="Opperdoes F."/>
            <person name="O'Reilly A."/>
            <person name="Votypka J."/>
            <person name="Yurchenko V."/>
            <person name="Lukes J."/>
        </authorList>
    </citation>
    <scope>NUCLEOTIDE SEQUENCE [LARGE SCALE GENOMIC DNA]</scope>
    <source>
        <strain evidence="1">H10</strain>
    </source>
</reference>
<dbReference type="Proteomes" id="UP000037923">
    <property type="component" value="Unassembled WGS sequence"/>
</dbReference>
<accession>A0A0N0DYS8</accession>
<dbReference type="EMBL" id="LGTL01000002">
    <property type="protein sequence ID" value="KPA84472.1"/>
    <property type="molecule type" value="Genomic_DNA"/>
</dbReference>
<gene>
    <name evidence="1" type="ORF">ABB37_01028</name>
</gene>
<dbReference type="RefSeq" id="XP_015662911.1">
    <property type="nucleotide sequence ID" value="XM_015797391.1"/>
</dbReference>
<organism evidence="1 2">
    <name type="scientific">Leptomonas pyrrhocoris</name>
    <name type="common">Firebug parasite</name>
    <dbReference type="NCBI Taxonomy" id="157538"/>
    <lineage>
        <taxon>Eukaryota</taxon>
        <taxon>Discoba</taxon>
        <taxon>Euglenozoa</taxon>
        <taxon>Kinetoplastea</taxon>
        <taxon>Metakinetoplastina</taxon>
        <taxon>Trypanosomatida</taxon>
        <taxon>Trypanosomatidae</taxon>
        <taxon>Leishmaniinae</taxon>
        <taxon>Leptomonas</taxon>
    </lineage>
</organism>